<dbReference type="OrthoDB" id="70832at2157"/>
<dbReference type="EMBL" id="FNMU01000005">
    <property type="protein sequence ID" value="SDW85229.1"/>
    <property type="molecule type" value="Genomic_DNA"/>
</dbReference>
<dbReference type="RefSeq" id="WP_072560154.1">
    <property type="nucleotide sequence ID" value="NZ_CP017921.1"/>
</dbReference>
<evidence type="ECO:0000313" key="1">
    <source>
        <dbReference type="EMBL" id="APH38045.1"/>
    </source>
</evidence>
<name>A0A1L3PZL1_9EURY</name>
<sequence>MLLKVYGKGRPYRLLAAGMHGGEWKDTSSLLLKLQPPLSGSLFLLPLVDRGSYLSTLQESYYKGPGSKIPVFVNNCEPEIYIEIHSYSKQNFHKLAGRDRISKKGVPPYSVLEEGLLLGSVSPHIRLHFPKEALCLSLEVQRENPASYELALYMLDRMKECKGRDDFIAFLKKKYPSAALKAIEDYKKFYGL</sequence>
<dbReference type="KEGG" id="mhaz:BHR79_00150"/>
<dbReference type="InterPro" id="IPR019218">
    <property type="entry name" value="DUF2119"/>
</dbReference>
<evidence type="ECO:0000313" key="3">
    <source>
        <dbReference type="EMBL" id="SDW85229.1"/>
    </source>
</evidence>
<dbReference type="STRING" id="2177.BHR79_00150"/>
<reference evidence="3 5" key="2">
    <citation type="submission" date="2016-10" db="EMBL/GenBank/DDBJ databases">
        <authorList>
            <person name="de Groot N.N."/>
        </authorList>
    </citation>
    <scope>NUCLEOTIDE SEQUENCE [LARGE SCALE GENOMIC DNA]</scope>
    <source>
        <strain evidence="3 5">Z-7982</strain>
    </source>
</reference>
<protein>
    <submittedName>
        <fullName evidence="2">DUF2119 domain-containing protein</fullName>
    </submittedName>
</protein>
<dbReference type="GeneID" id="30582115"/>
<dbReference type="PIRSF" id="PIRSF005919">
    <property type="entry name" value="UCP005919"/>
    <property type="match status" value="1"/>
</dbReference>
<dbReference type="Proteomes" id="UP000186879">
    <property type="component" value="Chromosome"/>
</dbReference>
<evidence type="ECO:0000313" key="5">
    <source>
        <dbReference type="Proteomes" id="UP000198669"/>
    </source>
</evidence>
<proteinExistence type="predicted"/>
<evidence type="ECO:0000313" key="4">
    <source>
        <dbReference type="Proteomes" id="UP000186879"/>
    </source>
</evidence>
<dbReference type="EMBL" id="RJJG01000009">
    <property type="protein sequence ID" value="RNI07289.1"/>
    <property type="molecule type" value="Genomic_DNA"/>
</dbReference>
<reference evidence="1 4" key="1">
    <citation type="submission" date="2016-10" db="EMBL/GenBank/DDBJ databases">
        <title>Methanohalophilus halophilus.</title>
        <authorList>
            <person name="L'haridon S."/>
        </authorList>
    </citation>
    <scope>NUCLEOTIDE SEQUENCE [LARGE SCALE GENOMIC DNA]</scope>
    <source>
        <strain evidence="1 4">Z-7982</strain>
    </source>
</reference>
<gene>
    <name evidence="1" type="ORF">BHR79_00150</name>
    <name evidence="2" type="ORF">EFE40_10155</name>
    <name evidence="3" type="ORF">SAMN04515625_1751</name>
</gene>
<accession>A0A1L3PZL1</accession>
<dbReference type="Pfam" id="PF09892">
    <property type="entry name" value="DUF2119"/>
    <property type="match status" value="1"/>
</dbReference>
<dbReference type="EMBL" id="CP017921">
    <property type="protein sequence ID" value="APH38045.1"/>
    <property type="molecule type" value="Genomic_DNA"/>
</dbReference>
<dbReference type="AlphaFoldDB" id="A0A1L3PZL1"/>
<evidence type="ECO:0000313" key="2">
    <source>
        <dbReference type="EMBL" id="RNI07289.1"/>
    </source>
</evidence>
<evidence type="ECO:0000313" key="6">
    <source>
        <dbReference type="Proteomes" id="UP000267921"/>
    </source>
</evidence>
<dbReference type="Proteomes" id="UP000267921">
    <property type="component" value="Unassembled WGS sequence"/>
</dbReference>
<reference evidence="2 6" key="3">
    <citation type="submission" date="2018-10" db="EMBL/GenBank/DDBJ databases">
        <title>Cultivation of a novel Methanohalophilus strain from Kebrit Deep of the Red Sea and a genomic comparison of members of the genus Methanohalophilus.</title>
        <authorList>
            <person name="Guan Y."/>
            <person name="Ngugi D.K."/>
            <person name="Stingl U."/>
        </authorList>
    </citation>
    <scope>NUCLEOTIDE SEQUENCE [LARGE SCALE GENOMIC DNA]</scope>
    <source>
        <strain evidence="2 6">DSM 3094</strain>
    </source>
</reference>
<organism evidence="1 4">
    <name type="scientific">Methanohalophilus halophilus</name>
    <dbReference type="NCBI Taxonomy" id="2177"/>
    <lineage>
        <taxon>Archaea</taxon>
        <taxon>Methanobacteriati</taxon>
        <taxon>Methanobacteriota</taxon>
        <taxon>Stenosarchaea group</taxon>
        <taxon>Methanomicrobia</taxon>
        <taxon>Methanosarcinales</taxon>
        <taxon>Methanosarcinaceae</taxon>
        <taxon>Methanohalophilus</taxon>
    </lineage>
</organism>
<dbReference type="Proteomes" id="UP000198669">
    <property type="component" value="Unassembled WGS sequence"/>
</dbReference>
<keyword evidence="4" id="KW-1185">Reference proteome</keyword>